<sequence length="61" mass="7027">MGLDKLERGDAVAHFLGFNFDEPIIFERFLQGLHPDGLVVEDVAAHEFGYILDRRERHGIF</sequence>
<proteinExistence type="predicted"/>
<organism evidence="1 2">
    <name type="scientific">Thiobacillus denitrificans</name>
    <dbReference type="NCBI Taxonomy" id="36861"/>
    <lineage>
        <taxon>Bacteria</taxon>
        <taxon>Pseudomonadati</taxon>
        <taxon>Pseudomonadota</taxon>
        <taxon>Betaproteobacteria</taxon>
        <taxon>Nitrosomonadales</taxon>
        <taxon>Thiobacillaceae</taxon>
        <taxon>Thiobacillus</taxon>
    </lineage>
</organism>
<gene>
    <name evidence="1" type="ORF">ABW22_05695</name>
</gene>
<comment type="caution">
    <text evidence="1">The sequence shown here is derived from an EMBL/GenBank/DDBJ whole genome shotgun (WGS) entry which is preliminary data.</text>
</comment>
<evidence type="ECO:0000313" key="2">
    <source>
        <dbReference type="Proteomes" id="UP000064243"/>
    </source>
</evidence>
<dbReference type="Proteomes" id="UP000064243">
    <property type="component" value="Unassembled WGS sequence"/>
</dbReference>
<evidence type="ECO:0000313" key="1">
    <source>
        <dbReference type="EMBL" id="KVW96921.1"/>
    </source>
</evidence>
<keyword evidence="2" id="KW-1185">Reference proteome</keyword>
<protein>
    <submittedName>
        <fullName evidence="1">Uncharacterized protein</fullName>
    </submittedName>
</protein>
<name>A0A106BQS2_THIDE</name>
<dbReference type="EMBL" id="LDUG01000018">
    <property type="protein sequence ID" value="KVW96921.1"/>
    <property type="molecule type" value="Genomic_DNA"/>
</dbReference>
<dbReference type="AlphaFoldDB" id="A0A106BQS2"/>
<reference evidence="1 2" key="1">
    <citation type="journal article" date="2015" name="Appl. Environ. Microbiol.">
        <title>Aerobic and Anaerobic Thiosulfate Oxidation by a Cold-Adapted, Subglacial Chemoautotroph.</title>
        <authorList>
            <person name="Harrold Z.R."/>
            <person name="Skidmore M.L."/>
            <person name="Hamilton T.L."/>
            <person name="Desch L."/>
            <person name="Amada K."/>
            <person name="van Gelder W."/>
            <person name="Glover K."/>
            <person name="Roden E.E."/>
            <person name="Boyd E.S."/>
        </authorList>
    </citation>
    <scope>NUCLEOTIDE SEQUENCE [LARGE SCALE GENOMIC DNA]</scope>
    <source>
        <strain evidence="1 2">RG</strain>
    </source>
</reference>
<accession>A0A106BQS2</accession>